<gene>
    <name evidence="1" type="ORF">ARMGADRAFT_1018032</name>
</gene>
<accession>A0A2H3CQL5</accession>
<name>A0A2H3CQL5_ARMGA</name>
<reference evidence="2" key="1">
    <citation type="journal article" date="2017" name="Nat. Ecol. Evol.">
        <title>Genome expansion and lineage-specific genetic innovations in the forest pathogenic fungi Armillaria.</title>
        <authorList>
            <person name="Sipos G."/>
            <person name="Prasanna A.N."/>
            <person name="Walter M.C."/>
            <person name="O'Connor E."/>
            <person name="Balint B."/>
            <person name="Krizsan K."/>
            <person name="Kiss B."/>
            <person name="Hess J."/>
            <person name="Varga T."/>
            <person name="Slot J."/>
            <person name="Riley R."/>
            <person name="Boka B."/>
            <person name="Rigling D."/>
            <person name="Barry K."/>
            <person name="Lee J."/>
            <person name="Mihaltcheva S."/>
            <person name="LaButti K."/>
            <person name="Lipzen A."/>
            <person name="Waldron R."/>
            <person name="Moloney N.M."/>
            <person name="Sperisen C."/>
            <person name="Kredics L."/>
            <person name="Vagvoelgyi C."/>
            <person name="Patrignani A."/>
            <person name="Fitzpatrick D."/>
            <person name="Nagy I."/>
            <person name="Doyle S."/>
            <person name="Anderson J.B."/>
            <person name="Grigoriev I.V."/>
            <person name="Gueldener U."/>
            <person name="Muensterkoetter M."/>
            <person name="Nagy L.G."/>
        </authorList>
    </citation>
    <scope>NUCLEOTIDE SEQUENCE [LARGE SCALE GENOMIC DNA]</scope>
    <source>
        <strain evidence="2">Ar21-2</strain>
    </source>
</reference>
<dbReference type="Proteomes" id="UP000217790">
    <property type="component" value="Unassembled WGS sequence"/>
</dbReference>
<protein>
    <submittedName>
        <fullName evidence="1">Uncharacterized protein</fullName>
    </submittedName>
</protein>
<dbReference type="AlphaFoldDB" id="A0A2H3CQL5"/>
<proteinExistence type="predicted"/>
<dbReference type="EMBL" id="KZ293691">
    <property type="protein sequence ID" value="PBK85359.1"/>
    <property type="molecule type" value="Genomic_DNA"/>
</dbReference>
<evidence type="ECO:0000313" key="1">
    <source>
        <dbReference type="EMBL" id="PBK85359.1"/>
    </source>
</evidence>
<evidence type="ECO:0000313" key="2">
    <source>
        <dbReference type="Proteomes" id="UP000217790"/>
    </source>
</evidence>
<keyword evidence="2" id="KW-1185">Reference proteome</keyword>
<sequence length="51" mass="5737">MTTHIRKAHLNPSAGIPGCDIHHTTPAPCLQERDTFLGPNSTYYFDAEVRR</sequence>
<dbReference type="InParanoid" id="A0A2H3CQL5"/>
<organism evidence="1 2">
    <name type="scientific">Armillaria gallica</name>
    <name type="common">Bulbous honey fungus</name>
    <name type="synonym">Armillaria bulbosa</name>
    <dbReference type="NCBI Taxonomy" id="47427"/>
    <lineage>
        <taxon>Eukaryota</taxon>
        <taxon>Fungi</taxon>
        <taxon>Dikarya</taxon>
        <taxon>Basidiomycota</taxon>
        <taxon>Agaricomycotina</taxon>
        <taxon>Agaricomycetes</taxon>
        <taxon>Agaricomycetidae</taxon>
        <taxon>Agaricales</taxon>
        <taxon>Marasmiineae</taxon>
        <taxon>Physalacriaceae</taxon>
        <taxon>Armillaria</taxon>
    </lineage>
</organism>